<dbReference type="InterPro" id="IPR017900">
    <property type="entry name" value="4Fe4S_Fe_S_CS"/>
</dbReference>
<dbReference type="RefSeq" id="WP_042686671.1">
    <property type="nucleotide sequence ID" value="NZ_DUIH01000001.1"/>
</dbReference>
<gene>
    <name evidence="2" type="ORF">HA299_00040</name>
</gene>
<reference evidence="2" key="1">
    <citation type="journal article" date="2020" name="bioRxiv">
        <title>A rank-normalized archaeal taxonomy based on genome phylogeny resolves widespread incomplete and uneven classifications.</title>
        <authorList>
            <person name="Rinke C."/>
            <person name="Chuvochina M."/>
            <person name="Mussig A.J."/>
            <person name="Chaumeil P.-A."/>
            <person name="Waite D.W."/>
            <person name="Whitman W.B."/>
            <person name="Parks D.H."/>
            <person name="Hugenholtz P."/>
        </authorList>
    </citation>
    <scope>NUCLEOTIDE SEQUENCE</scope>
    <source>
        <strain evidence="2">UBA12518</strain>
    </source>
</reference>
<name>A0A832RUE0_9EURY</name>
<dbReference type="GO" id="GO:0016491">
    <property type="term" value="F:oxidoreductase activity"/>
    <property type="evidence" value="ECO:0007669"/>
    <property type="project" value="UniProtKB-ARBA"/>
</dbReference>
<feature type="domain" description="4Fe-4S ferredoxin-type" evidence="1">
    <location>
        <begin position="1"/>
        <end position="28"/>
    </location>
</feature>
<dbReference type="Proteomes" id="UP000600363">
    <property type="component" value="Unassembled WGS sequence"/>
</dbReference>
<organism evidence="2 3">
    <name type="scientific">Methermicoccus shengliensis</name>
    <dbReference type="NCBI Taxonomy" id="660064"/>
    <lineage>
        <taxon>Archaea</taxon>
        <taxon>Methanobacteriati</taxon>
        <taxon>Methanobacteriota</taxon>
        <taxon>Stenosarchaea group</taxon>
        <taxon>Methanomicrobia</taxon>
        <taxon>Methanosarcinales</taxon>
        <taxon>Methermicoccaceae</taxon>
        <taxon>Methermicoccus</taxon>
    </lineage>
</organism>
<dbReference type="PROSITE" id="PS00198">
    <property type="entry name" value="4FE4S_FER_1"/>
    <property type="match status" value="2"/>
</dbReference>
<dbReference type="InterPro" id="IPR017896">
    <property type="entry name" value="4Fe4S_Fe-S-bd"/>
</dbReference>
<evidence type="ECO:0000313" key="2">
    <source>
        <dbReference type="EMBL" id="HIH69015.1"/>
    </source>
</evidence>
<dbReference type="PROSITE" id="PS51379">
    <property type="entry name" value="4FE4S_FER_2"/>
    <property type="match status" value="2"/>
</dbReference>
<dbReference type="Gene3D" id="3.30.70.20">
    <property type="match status" value="2"/>
</dbReference>
<sequence>MPVVSERCVGCGECAAFCPVHAIRVCGRAVVGKGCTQCGLCVRYCPVQAIRVEG</sequence>
<dbReference type="SUPFAM" id="SSF54862">
    <property type="entry name" value="4Fe-4S ferredoxins"/>
    <property type="match status" value="1"/>
</dbReference>
<evidence type="ECO:0000259" key="1">
    <source>
        <dbReference type="PROSITE" id="PS51379"/>
    </source>
</evidence>
<evidence type="ECO:0000313" key="3">
    <source>
        <dbReference type="Proteomes" id="UP000600363"/>
    </source>
</evidence>
<proteinExistence type="predicted"/>
<dbReference type="Pfam" id="PF00037">
    <property type="entry name" value="Fer4"/>
    <property type="match status" value="2"/>
</dbReference>
<protein>
    <submittedName>
        <fullName evidence="2">4Fe-4S binding protein</fullName>
    </submittedName>
</protein>
<feature type="domain" description="4Fe-4S ferredoxin-type" evidence="1">
    <location>
        <begin position="35"/>
        <end position="54"/>
    </location>
</feature>
<comment type="caution">
    <text evidence="2">The sequence shown here is derived from an EMBL/GenBank/DDBJ whole genome shotgun (WGS) entry which is preliminary data.</text>
</comment>
<dbReference type="AlphaFoldDB" id="A0A832RUE0"/>
<dbReference type="EMBL" id="DUIH01000001">
    <property type="protein sequence ID" value="HIH69015.1"/>
    <property type="molecule type" value="Genomic_DNA"/>
</dbReference>
<accession>A0A832RUE0</accession>